<reference evidence="2" key="1">
    <citation type="submission" date="2021-04" db="EMBL/GenBank/DDBJ databases">
        <authorList>
            <person name="Tunstrom K."/>
        </authorList>
    </citation>
    <scope>NUCLEOTIDE SEQUENCE</scope>
</reference>
<accession>A0A8S3WW88</accession>
<dbReference type="Proteomes" id="UP000691718">
    <property type="component" value="Unassembled WGS sequence"/>
</dbReference>
<dbReference type="AlphaFoldDB" id="A0A8S3WW88"/>
<evidence type="ECO:0000313" key="2">
    <source>
        <dbReference type="EMBL" id="CAG4986470.1"/>
    </source>
</evidence>
<evidence type="ECO:0000313" key="3">
    <source>
        <dbReference type="Proteomes" id="UP000691718"/>
    </source>
</evidence>
<dbReference type="EMBL" id="CAJQZP010000810">
    <property type="protein sequence ID" value="CAG4986470.1"/>
    <property type="molecule type" value="Genomic_DNA"/>
</dbReference>
<name>A0A8S3WW88_PARAO</name>
<gene>
    <name evidence="2" type="ORF">PAPOLLO_LOCUS11258</name>
</gene>
<protein>
    <submittedName>
        <fullName evidence="2">(apollo) hypothetical protein</fullName>
    </submittedName>
</protein>
<organism evidence="2 3">
    <name type="scientific">Parnassius apollo</name>
    <name type="common">Apollo butterfly</name>
    <name type="synonym">Papilio apollo</name>
    <dbReference type="NCBI Taxonomy" id="110799"/>
    <lineage>
        <taxon>Eukaryota</taxon>
        <taxon>Metazoa</taxon>
        <taxon>Ecdysozoa</taxon>
        <taxon>Arthropoda</taxon>
        <taxon>Hexapoda</taxon>
        <taxon>Insecta</taxon>
        <taxon>Pterygota</taxon>
        <taxon>Neoptera</taxon>
        <taxon>Endopterygota</taxon>
        <taxon>Lepidoptera</taxon>
        <taxon>Glossata</taxon>
        <taxon>Ditrysia</taxon>
        <taxon>Papilionoidea</taxon>
        <taxon>Papilionidae</taxon>
        <taxon>Parnassiinae</taxon>
        <taxon>Parnassini</taxon>
        <taxon>Parnassius</taxon>
        <taxon>Parnassius</taxon>
    </lineage>
</organism>
<evidence type="ECO:0000256" key="1">
    <source>
        <dbReference type="SAM" id="MobiDB-lite"/>
    </source>
</evidence>
<sequence length="272" mass="28354">MYEIKHIKTLDGLVLLHNYSKRPKYGDPLVKPVIKRQTLEDITLDRPNFSSDYTLLTNFYVSYILIKKKCKITLKLGGAAETCSRIDWLTAICTPRKPARRCGLGEPLSDLMASRACSVLLMLNFQVFAFCNNGIRVVRSPQFGFSEANAQAGSFGGGYPHYHHHHRPEFGNFGGGGFGGGHRGFGGRPGFGGGPRGFGGGPEGFGGGPGGFSGGPGGFGRPVEFGPGGGFGGLGYGQIPQGSISIAQSISINSGGGGGTAQSSASAGAFGK</sequence>
<comment type="caution">
    <text evidence="2">The sequence shown here is derived from an EMBL/GenBank/DDBJ whole genome shotgun (WGS) entry which is preliminary data.</text>
</comment>
<keyword evidence="3" id="KW-1185">Reference proteome</keyword>
<feature type="region of interest" description="Disordered" evidence="1">
    <location>
        <begin position="201"/>
        <end position="224"/>
    </location>
</feature>
<proteinExistence type="predicted"/>